<feature type="compositionally biased region" description="Polar residues" evidence="1">
    <location>
        <begin position="1"/>
        <end position="11"/>
    </location>
</feature>
<feature type="region of interest" description="Disordered" evidence="1">
    <location>
        <begin position="1"/>
        <end position="52"/>
    </location>
</feature>
<organism evidence="2 3">
    <name type="scientific">Odynerus spinipes</name>
    <dbReference type="NCBI Taxonomy" id="1348599"/>
    <lineage>
        <taxon>Eukaryota</taxon>
        <taxon>Metazoa</taxon>
        <taxon>Ecdysozoa</taxon>
        <taxon>Arthropoda</taxon>
        <taxon>Hexapoda</taxon>
        <taxon>Insecta</taxon>
        <taxon>Pterygota</taxon>
        <taxon>Neoptera</taxon>
        <taxon>Endopterygota</taxon>
        <taxon>Hymenoptera</taxon>
        <taxon>Apocrita</taxon>
        <taxon>Aculeata</taxon>
        <taxon>Vespoidea</taxon>
        <taxon>Vespidae</taxon>
        <taxon>Eumeninae</taxon>
        <taxon>Odynerus</taxon>
    </lineage>
</organism>
<feature type="compositionally biased region" description="Low complexity" evidence="1">
    <location>
        <begin position="21"/>
        <end position="44"/>
    </location>
</feature>
<comment type="caution">
    <text evidence="2">The sequence shown here is derived from an EMBL/GenBank/DDBJ whole genome shotgun (WGS) entry which is preliminary data.</text>
</comment>
<reference evidence="2" key="1">
    <citation type="submission" date="2021-08" db="EMBL/GenBank/DDBJ databases">
        <authorList>
            <person name="Misof B."/>
            <person name="Oliver O."/>
            <person name="Podsiadlowski L."/>
            <person name="Donath A."/>
            <person name="Peters R."/>
            <person name="Mayer C."/>
            <person name="Rust J."/>
            <person name="Gunkel S."/>
            <person name="Lesny P."/>
            <person name="Martin S."/>
            <person name="Oeyen J.P."/>
            <person name="Petersen M."/>
            <person name="Panagiotis P."/>
            <person name="Wilbrandt J."/>
            <person name="Tanja T."/>
        </authorList>
    </citation>
    <scope>NUCLEOTIDE SEQUENCE</scope>
    <source>
        <strain evidence="2">GBR_01_08_01A</strain>
        <tissue evidence="2">Thorax + abdomen</tissue>
    </source>
</reference>
<dbReference type="Proteomes" id="UP001258017">
    <property type="component" value="Unassembled WGS sequence"/>
</dbReference>
<name>A0AAD9VKC6_9HYME</name>
<dbReference type="EMBL" id="JAIFRP010002715">
    <property type="protein sequence ID" value="KAK2577684.1"/>
    <property type="molecule type" value="Genomic_DNA"/>
</dbReference>
<feature type="non-terminal residue" evidence="2">
    <location>
        <position position="52"/>
    </location>
</feature>
<keyword evidence="3" id="KW-1185">Reference proteome</keyword>
<sequence length="52" mass="5638">MSPVPTTSSEPDITHYLRTPSRSNSVDVQSSSSKSSSVIPSVFSPEEVRPYP</sequence>
<evidence type="ECO:0000313" key="2">
    <source>
        <dbReference type="EMBL" id="KAK2577684.1"/>
    </source>
</evidence>
<gene>
    <name evidence="2" type="ORF">KPH14_000673</name>
</gene>
<protein>
    <submittedName>
        <fullName evidence="2">Uncharacterized protein</fullName>
    </submittedName>
</protein>
<accession>A0AAD9VKC6</accession>
<proteinExistence type="predicted"/>
<evidence type="ECO:0000256" key="1">
    <source>
        <dbReference type="SAM" id="MobiDB-lite"/>
    </source>
</evidence>
<reference evidence="2" key="2">
    <citation type="journal article" date="2023" name="Commun. Biol.">
        <title>Intrasexual cuticular hydrocarbon dimorphism in a wasp sheds light on hydrocarbon biosynthesis genes in Hymenoptera.</title>
        <authorList>
            <person name="Moris V.C."/>
            <person name="Podsiadlowski L."/>
            <person name="Martin S."/>
            <person name="Oeyen J.P."/>
            <person name="Donath A."/>
            <person name="Petersen M."/>
            <person name="Wilbrandt J."/>
            <person name="Misof B."/>
            <person name="Liedtke D."/>
            <person name="Thamm M."/>
            <person name="Scheiner R."/>
            <person name="Schmitt T."/>
            <person name="Niehuis O."/>
        </authorList>
    </citation>
    <scope>NUCLEOTIDE SEQUENCE</scope>
    <source>
        <strain evidence="2">GBR_01_08_01A</strain>
    </source>
</reference>
<dbReference type="AlphaFoldDB" id="A0AAD9VKC6"/>
<evidence type="ECO:0000313" key="3">
    <source>
        <dbReference type="Proteomes" id="UP001258017"/>
    </source>
</evidence>